<dbReference type="EMBL" id="SACK01000006">
    <property type="protein sequence ID" value="RVT99969.1"/>
    <property type="molecule type" value="Genomic_DNA"/>
</dbReference>
<dbReference type="OrthoDB" id="789332at2"/>
<protein>
    <submittedName>
        <fullName evidence="5">Uncharacterized protein</fullName>
    </submittedName>
</protein>
<gene>
    <name evidence="5" type="ORF">EOD41_13470</name>
</gene>
<comment type="caution">
    <text evidence="5">The sequence shown here is derived from an EMBL/GenBank/DDBJ whole genome shotgun (WGS) entry which is preliminary data.</text>
</comment>
<dbReference type="Gene3D" id="3.40.30.10">
    <property type="entry name" value="Glutaredoxin"/>
    <property type="match status" value="1"/>
</dbReference>
<keyword evidence="4" id="KW-0676">Redox-active center</keyword>
<dbReference type="PROSITE" id="PS51257">
    <property type="entry name" value="PROKAR_LIPOPROTEIN"/>
    <property type="match status" value="1"/>
</dbReference>
<evidence type="ECO:0000256" key="4">
    <source>
        <dbReference type="ARBA" id="ARBA00023284"/>
    </source>
</evidence>
<sequence>MKYLYIVITALIFTSCNKPDRIEIDGTAPAIKNGVFGVADVLGKPVYGVNMENGSFKISEQLEYPGFYQIKVSNMLDTKQKHVPYEVYLENGKYTFEINKDITRYPKIVTESKTQNELSAYYTLRDEMLAGVQQKIKDETAFFKSDAGKNLGGLDYVNRVDKFKALQQKEKDIEASVIEKFVEKYPESTVAAHLLYNLDYKSDPARYYAVYTKMSEAAKNTEEGKTLGEKLGGLSKLVEGQAAPAIYGKTPDGKAFDPKSVGNKKIILVDFWRAGNQVSRTNHLLIKDKVFFQVNNKKDFGVISINLDDNSDWWTKAVVEDKMNWPQYSDLKGNESKNAEAWGIQRIPTYYLVDGNWEIIKRDVAFDDVSYEVTEYLEK</sequence>
<proteinExistence type="predicted"/>
<evidence type="ECO:0000256" key="1">
    <source>
        <dbReference type="ARBA" id="ARBA00004196"/>
    </source>
</evidence>
<organism evidence="5 6">
    <name type="scientific">Mucilaginibacter limnophilus</name>
    <dbReference type="NCBI Taxonomy" id="1932778"/>
    <lineage>
        <taxon>Bacteria</taxon>
        <taxon>Pseudomonadati</taxon>
        <taxon>Bacteroidota</taxon>
        <taxon>Sphingobacteriia</taxon>
        <taxon>Sphingobacteriales</taxon>
        <taxon>Sphingobacteriaceae</taxon>
        <taxon>Mucilaginibacter</taxon>
    </lineage>
</organism>
<name>A0A3S2UKL9_9SPHI</name>
<dbReference type="GO" id="GO:0030313">
    <property type="term" value="C:cell envelope"/>
    <property type="evidence" value="ECO:0007669"/>
    <property type="project" value="UniProtKB-SubCell"/>
</dbReference>
<evidence type="ECO:0000256" key="2">
    <source>
        <dbReference type="ARBA" id="ARBA00022748"/>
    </source>
</evidence>
<dbReference type="InterPro" id="IPR036249">
    <property type="entry name" value="Thioredoxin-like_sf"/>
</dbReference>
<dbReference type="PANTHER" id="PTHR42852">
    <property type="entry name" value="THIOL:DISULFIDE INTERCHANGE PROTEIN DSBE"/>
    <property type="match status" value="1"/>
</dbReference>
<keyword evidence="3" id="KW-1015">Disulfide bond</keyword>
<dbReference type="SUPFAM" id="SSF52833">
    <property type="entry name" value="Thioredoxin-like"/>
    <property type="match status" value="1"/>
</dbReference>
<dbReference type="PANTHER" id="PTHR42852:SF6">
    <property type="entry name" value="THIOL:DISULFIDE INTERCHANGE PROTEIN DSBE"/>
    <property type="match status" value="1"/>
</dbReference>
<keyword evidence="6" id="KW-1185">Reference proteome</keyword>
<comment type="subcellular location">
    <subcellularLocation>
        <location evidence="1">Cell envelope</location>
    </subcellularLocation>
</comment>
<accession>A0A3S2UKL9</accession>
<dbReference type="GO" id="GO:0017004">
    <property type="term" value="P:cytochrome complex assembly"/>
    <property type="evidence" value="ECO:0007669"/>
    <property type="project" value="UniProtKB-KW"/>
</dbReference>
<dbReference type="RefSeq" id="WP_127705763.1">
    <property type="nucleotide sequence ID" value="NZ_SACK01000006.1"/>
</dbReference>
<evidence type="ECO:0000313" key="6">
    <source>
        <dbReference type="Proteomes" id="UP000282759"/>
    </source>
</evidence>
<evidence type="ECO:0000313" key="5">
    <source>
        <dbReference type="EMBL" id="RVT99969.1"/>
    </source>
</evidence>
<reference evidence="5 6" key="1">
    <citation type="submission" date="2019-01" db="EMBL/GenBank/DDBJ databases">
        <authorList>
            <person name="Chen W.-M."/>
        </authorList>
    </citation>
    <scope>NUCLEOTIDE SEQUENCE [LARGE SCALE GENOMIC DNA]</scope>
    <source>
        <strain evidence="5 6">YBJ-36</strain>
    </source>
</reference>
<evidence type="ECO:0000256" key="3">
    <source>
        <dbReference type="ARBA" id="ARBA00023157"/>
    </source>
</evidence>
<dbReference type="AlphaFoldDB" id="A0A3S2UKL9"/>
<keyword evidence="2" id="KW-0201">Cytochrome c-type biogenesis</keyword>
<dbReference type="InterPro" id="IPR050553">
    <property type="entry name" value="Thioredoxin_ResA/DsbE_sf"/>
</dbReference>
<dbReference type="Proteomes" id="UP000282759">
    <property type="component" value="Unassembled WGS sequence"/>
</dbReference>